<evidence type="ECO:0008006" key="4">
    <source>
        <dbReference type="Google" id="ProtNLM"/>
    </source>
</evidence>
<reference evidence="3" key="1">
    <citation type="journal article" date="2019" name="Int. J. Syst. Evol. Microbiol.">
        <title>The Global Catalogue of Microorganisms (GCM) 10K type strain sequencing project: providing services to taxonomists for standard genome sequencing and annotation.</title>
        <authorList>
            <consortium name="The Broad Institute Genomics Platform"/>
            <consortium name="The Broad Institute Genome Sequencing Center for Infectious Disease"/>
            <person name="Wu L."/>
            <person name="Ma J."/>
        </authorList>
    </citation>
    <scope>NUCLEOTIDE SEQUENCE [LARGE SCALE GENOMIC DNA]</scope>
    <source>
        <strain evidence="3">JCM 15591</strain>
    </source>
</reference>
<evidence type="ECO:0000256" key="1">
    <source>
        <dbReference type="SAM" id="MobiDB-lite"/>
    </source>
</evidence>
<dbReference type="Pfam" id="PF14013">
    <property type="entry name" value="MT0933_antitox"/>
    <property type="match status" value="1"/>
</dbReference>
<accession>A0ABP4WPF0</accession>
<feature type="region of interest" description="Disordered" evidence="1">
    <location>
        <begin position="35"/>
        <end position="62"/>
    </location>
</feature>
<proteinExistence type="predicted"/>
<evidence type="ECO:0000313" key="3">
    <source>
        <dbReference type="Proteomes" id="UP001501475"/>
    </source>
</evidence>
<gene>
    <name evidence="2" type="ORF">GCM10009810_15440</name>
</gene>
<organism evidence="2 3">
    <name type="scientific">Nostocoides vanveenii</name>
    <dbReference type="NCBI Taxonomy" id="330835"/>
    <lineage>
        <taxon>Bacteria</taxon>
        <taxon>Bacillati</taxon>
        <taxon>Actinomycetota</taxon>
        <taxon>Actinomycetes</taxon>
        <taxon>Micrococcales</taxon>
        <taxon>Intrasporangiaceae</taxon>
        <taxon>Nostocoides</taxon>
    </lineage>
</organism>
<protein>
    <recommendedName>
        <fullName evidence="4">Antitoxin</fullName>
    </recommendedName>
</protein>
<dbReference type="RefSeq" id="WP_324387302.1">
    <property type="nucleotide sequence ID" value="NZ_BAAAPN010000037.1"/>
</dbReference>
<dbReference type="Proteomes" id="UP001501475">
    <property type="component" value="Unassembled WGS sequence"/>
</dbReference>
<keyword evidence="3" id="KW-1185">Reference proteome</keyword>
<sequence length="62" mass="6466">MGMFDDIKGKVEDLVHGHEDKVEELSDQGIAKASEAADGATGGKYGDQIDAAGQKADDMIGE</sequence>
<dbReference type="InterPro" id="IPR028037">
    <property type="entry name" value="Antitoxin_Rv0909/MT0933"/>
</dbReference>
<evidence type="ECO:0000313" key="2">
    <source>
        <dbReference type="EMBL" id="GAA1756777.1"/>
    </source>
</evidence>
<dbReference type="EMBL" id="BAAAPN010000037">
    <property type="protein sequence ID" value="GAA1756777.1"/>
    <property type="molecule type" value="Genomic_DNA"/>
</dbReference>
<comment type="caution">
    <text evidence="2">The sequence shown here is derived from an EMBL/GenBank/DDBJ whole genome shotgun (WGS) entry which is preliminary data.</text>
</comment>
<name>A0ABP4WPF0_9MICO</name>